<dbReference type="PANTHER" id="PTHR13318">
    <property type="entry name" value="PARTNER OF PAIRED, ISOFORM B-RELATED"/>
    <property type="match status" value="1"/>
</dbReference>
<dbReference type="Gene3D" id="3.80.10.10">
    <property type="entry name" value="Ribonuclease Inhibitor"/>
    <property type="match status" value="2"/>
</dbReference>
<accession>A0AAW0T6Z7</accession>
<evidence type="ECO:0000313" key="2">
    <source>
        <dbReference type="Proteomes" id="UP001487740"/>
    </source>
</evidence>
<dbReference type="Proteomes" id="UP001487740">
    <property type="component" value="Unassembled WGS sequence"/>
</dbReference>
<dbReference type="EMBL" id="JARAKH010000038">
    <property type="protein sequence ID" value="KAK8383325.1"/>
    <property type="molecule type" value="Genomic_DNA"/>
</dbReference>
<dbReference type="InterPro" id="IPR006553">
    <property type="entry name" value="Leu-rich_rpt_Cys-con_subtyp"/>
</dbReference>
<protein>
    <submittedName>
        <fullName evidence="1">Uncharacterized protein</fullName>
    </submittedName>
</protein>
<dbReference type="SMART" id="SM00367">
    <property type="entry name" value="LRR_CC"/>
    <property type="match status" value="2"/>
</dbReference>
<keyword evidence="2" id="KW-1185">Reference proteome</keyword>
<organism evidence="1 2">
    <name type="scientific">Scylla paramamosain</name>
    <name type="common">Mud crab</name>
    <dbReference type="NCBI Taxonomy" id="85552"/>
    <lineage>
        <taxon>Eukaryota</taxon>
        <taxon>Metazoa</taxon>
        <taxon>Ecdysozoa</taxon>
        <taxon>Arthropoda</taxon>
        <taxon>Crustacea</taxon>
        <taxon>Multicrustacea</taxon>
        <taxon>Malacostraca</taxon>
        <taxon>Eumalacostraca</taxon>
        <taxon>Eucarida</taxon>
        <taxon>Decapoda</taxon>
        <taxon>Pleocyemata</taxon>
        <taxon>Brachyura</taxon>
        <taxon>Eubrachyura</taxon>
        <taxon>Portunoidea</taxon>
        <taxon>Portunidae</taxon>
        <taxon>Portuninae</taxon>
        <taxon>Scylla</taxon>
    </lineage>
</organism>
<comment type="caution">
    <text evidence="1">The sequence shown here is derived from an EMBL/GenBank/DDBJ whole genome shotgun (WGS) entry which is preliminary data.</text>
</comment>
<dbReference type="GO" id="GO:0019005">
    <property type="term" value="C:SCF ubiquitin ligase complex"/>
    <property type="evidence" value="ECO:0007669"/>
    <property type="project" value="TreeGrafter"/>
</dbReference>
<evidence type="ECO:0000313" key="1">
    <source>
        <dbReference type="EMBL" id="KAK8383323.1"/>
    </source>
</evidence>
<name>A0AAW0T6Z7_SCYPA</name>
<dbReference type="EMBL" id="JARAKH010000038">
    <property type="protein sequence ID" value="KAK8383323.1"/>
    <property type="molecule type" value="Genomic_DNA"/>
</dbReference>
<dbReference type="GO" id="GO:0031146">
    <property type="term" value="P:SCF-dependent proteasomal ubiquitin-dependent protein catabolic process"/>
    <property type="evidence" value="ECO:0007669"/>
    <property type="project" value="TreeGrafter"/>
</dbReference>
<reference evidence="1 2" key="1">
    <citation type="submission" date="2023-03" db="EMBL/GenBank/DDBJ databases">
        <title>High-quality genome of Scylla paramamosain provides insights in environmental adaptation.</title>
        <authorList>
            <person name="Zhang L."/>
        </authorList>
    </citation>
    <scope>NUCLEOTIDE SEQUENCE [LARGE SCALE GENOMIC DNA]</scope>
    <source>
        <strain evidence="1">LZ_2023a</strain>
        <tissue evidence="1">Muscle</tissue>
    </source>
</reference>
<dbReference type="SUPFAM" id="SSF52047">
    <property type="entry name" value="RNI-like"/>
    <property type="match status" value="1"/>
</dbReference>
<dbReference type="AlphaFoldDB" id="A0AAW0T6Z7"/>
<sequence>MKLCSLSVNILNAKFVADEAEQKCSEQILHEILDIFPHNIFKMPLRKQAEALEHMCFVKVAQTIHSLAVQLEEDPECCKMSKEELSNMVSALPAVINENMIVKVIETIHKTFSRTRRTVGMKTCLEVLLQKHVQRLELNGLFFKMRLQGTINSTIRNIVCARVATMRNLMTLNMVSKCSDEILCVLSEKCPEVSDVNVSISDLVTDAGIKALAKGCLKLENLGIYKCWNITTEGIAYVLKHSKNLKKLKCDQLGAVLINEFSTSKSTFKLTHFEQTQTLFEPTAEDVRWVGSACPSLESVSLFVDDKNLSLVPLLGQIRVLEIETGVMLGDGFIEAIKYLGKSLQTLQLSCNQVQQEFIVVLGECCPSLTTLHLSTAALEGDELLANPGQLFSGLTVLHLQVWKESVLSNKWVDFFLLWCRKLESVLLKAEVGFLTDQYLGTLLAVNPLTEAKYIVIASDEFVPLTLESVHKLMSSCPALENLGLSSWNITEEEFFQIRDDIKTNNYNLNIS</sequence>
<proteinExistence type="predicted"/>
<dbReference type="InterPro" id="IPR032675">
    <property type="entry name" value="LRR_dom_sf"/>
</dbReference>
<gene>
    <name evidence="1" type="ORF">O3P69_011656</name>
</gene>